<keyword evidence="2" id="KW-1133">Transmembrane helix</keyword>
<sequence length="115" mass="12429">MTTILNADMAYCYNHYTSPAQPVSGIQSPEYAHEVPTSKDAPQALSPPPYYSSPLPVPGRMAMLVVEASRPVTTTTTARQGHRTYCGTGAFKTIAIFFFLASVVLGSAVIFFSYT</sequence>
<evidence type="ECO:0000313" key="3">
    <source>
        <dbReference type="EMBL" id="KAF3033974.1"/>
    </source>
</evidence>
<organism evidence="3 4">
    <name type="scientific">Didymella heteroderae</name>
    <dbReference type="NCBI Taxonomy" id="1769908"/>
    <lineage>
        <taxon>Eukaryota</taxon>
        <taxon>Fungi</taxon>
        <taxon>Dikarya</taxon>
        <taxon>Ascomycota</taxon>
        <taxon>Pezizomycotina</taxon>
        <taxon>Dothideomycetes</taxon>
        <taxon>Pleosporomycetidae</taxon>
        <taxon>Pleosporales</taxon>
        <taxon>Pleosporineae</taxon>
        <taxon>Didymellaceae</taxon>
        <taxon>Didymella</taxon>
    </lineage>
</organism>
<dbReference type="Proteomes" id="UP000758155">
    <property type="component" value="Unassembled WGS sequence"/>
</dbReference>
<evidence type="ECO:0000313" key="4">
    <source>
        <dbReference type="Proteomes" id="UP000758155"/>
    </source>
</evidence>
<evidence type="ECO:0000256" key="2">
    <source>
        <dbReference type="SAM" id="Phobius"/>
    </source>
</evidence>
<name>A0A9P4WJS9_9PLEO</name>
<reference evidence="3" key="1">
    <citation type="submission" date="2019-04" db="EMBL/GenBank/DDBJ databases">
        <title>Sequencing of skin fungus with MAO and IRED activity.</title>
        <authorList>
            <person name="Marsaioli A.J."/>
            <person name="Bonatto J.M.C."/>
            <person name="Reis Junior O."/>
        </authorList>
    </citation>
    <scope>NUCLEOTIDE SEQUENCE</scope>
    <source>
        <strain evidence="3">28M1</strain>
    </source>
</reference>
<comment type="caution">
    <text evidence="3">The sequence shown here is derived from an EMBL/GenBank/DDBJ whole genome shotgun (WGS) entry which is preliminary data.</text>
</comment>
<dbReference type="AlphaFoldDB" id="A0A9P4WJS9"/>
<accession>A0A9P4WJS9</accession>
<evidence type="ECO:0000256" key="1">
    <source>
        <dbReference type="SAM" id="MobiDB-lite"/>
    </source>
</evidence>
<feature type="transmembrane region" description="Helical" evidence="2">
    <location>
        <begin position="93"/>
        <end position="114"/>
    </location>
</feature>
<keyword evidence="2" id="KW-0472">Membrane</keyword>
<keyword evidence="4" id="KW-1185">Reference proteome</keyword>
<dbReference type="EMBL" id="SWKV01000073">
    <property type="protein sequence ID" value="KAF3033974.1"/>
    <property type="molecule type" value="Genomic_DNA"/>
</dbReference>
<gene>
    <name evidence="3" type="ORF">E8E12_004446</name>
</gene>
<protein>
    <submittedName>
        <fullName evidence="3">Uncharacterized protein</fullName>
    </submittedName>
</protein>
<proteinExistence type="predicted"/>
<keyword evidence="2" id="KW-0812">Transmembrane</keyword>
<feature type="region of interest" description="Disordered" evidence="1">
    <location>
        <begin position="24"/>
        <end position="52"/>
    </location>
</feature>